<evidence type="ECO:0000256" key="2">
    <source>
        <dbReference type="SAM" id="Phobius"/>
    </source>
</evidence>
<evidence type="ECO:0000313" key="4">
    <source>
        <dbReference type="Proteomes" id="UP000294547"/>
    </source>
</evidence>
<dbReference type="Pfam" id="PF04977">
    <property type="entry name" value="DivIC"/>
    <property type="match status" value="1"/>
</dbReference>
<comment type="caution">
    <text evidence="3">The sequence shown here is derived from an EMBL/GenBank/DDBJ whole genome shotgun (WGS) entry which is preliminary data.</text>
</comment>
<organism evidence="3 4">
    <name type="scientific">Oharaeibacter diazotrophicus</name>
    <dbReference type="NCBI Taxonomy" id="1920512"/>
    <lineage>
        <taxon>Bacteria</taxon>
        <taxon>Pseudomonadati</taxon>
        <taxon>Pseudomonadota</taxon>
        <taxon>Alphaproteobacteria</taxon>
        <taxon>Hyphomicrobiales</taxon>
        <taxon>Pleomorphomonadaceae</taxon>
        <taxon>Oharaeibacter</taxon>
    </lineage>
</organism>
<proteinExistence type="predicted"/>
<sequence length="111" mass="12740">MTTRQYRPSRSRHLILPAVTAVFLGYFAYHAFHGEYGIVGRQRLETKMSQLKADLNRISTERAALENRVQLMRSGSLDQDMVDERAREQLNMVHPNEVVILLNGRAAVQDN</sequence>
<keyword evidence="1" id="KW-0175">Coiled coil</keyword>
<name>A0A4R6RK00_9HYPH</name>
<keyword evidence="3" id="KW-0132">Cell division</keyword>
<dbReference type="EMBL" id="SNXY01000006">
    <property type="protein sequence ID" value="TDP86873.1"/>
    <property type="molecule type" value="Genomic_DNA"/>
</dbReference>
<dbReference type="Proteomes" id="UP000294547">
    <property type="component" value="Unassembled WGS sequence"/>
</dbReference>
<dbReference type="AlphaFoldDB" id="A0A4R6RK00"/>
<dbReference type="RefSeq" id="WP_126536438.1">
    <property type="nucleotide sequence ID" value="NZ_BSPM01000008.1"/>
</dbReference>
<feature type="transmembrane region" description="Helical" evidence="2">
    <location>
        <begin position="14"/>
        <end position="32"/>
    </location>
</feature>
<dbReference type="InterPro" id="IPR007060">
    <property type="entry name" value="FtsL/DivIC"/>
</dbReference>
<dbReference type="GO" id="GO:0051301">
    <property type="term" value="P:cell division"/>
    <property type="evidence" value="ECO:0007669"/>
    <property type="project" value="UniProtKB-KW"/>
</dbReference>
<keyword evidence="3" id="KW-0131">Cell cycle</keyword>
<keyword evidence="2" id="KW-1133">Transmembrane helix</keyword>
<evidence type="ECO:0000256" key="1">
    <source>
        <dbReference type="SAM" id="Coils"/>
    </source>
</evidence>
<gene>
    <name evidence="3" type="ORF">EDD54_0757</name>
</gene>
<protein>
    <submittedName>
        <fullName evidence="3">Cell division protein FtsB</fullName>
    </submittedName>
</protein>
<keyword evidence="4" id="KW-1185">Reference proteome</keyword>
<evidence type="ECO:0000313" key="3">
    <source>
        <dbReference type="EMBL" id="TDP86873.1"/>
    </source>
</evidence>
<keyword evidence="2" id="KW-0472">Membrane</keyword>
<dbReference type="OrthoDB" id="9815600at2"/>
<keyword evidence="2" id="KW-0812">Transmembrane</keyword>
<accession>A0A4R6RK00</accession>
<reference evidence="3 4" key="1">
    <citation type="submission" date="2019-03" db="EMBL/GenBank/DDBJ databases">
        <title>Genomic Encyclopedia of Type Strains, Phase IV (KMG-IV): sequencing the most valuable type-strain genomes for metagenomic binning, comparative biology and taxonomic classification.</title>
        <authorList>
            <person name="Goeker M."/>
        </authorList>
    </citation>
    <scope>NUCLEOTIDE SEQUENCE [LARGE SCALE GENOMIC DNA]</scope>
    <source>
        <strain evidence="3 4">DSM 102969</strain>
    </source>
</reference>
<feature type="coiled-coil region" evidence="1">
    <location>
        <begin position="41"/>
        <end position="68"/>
    </location>
</feature>